<sequence length="135" mass="15867">MWVCTQCDRIFKKVNQPHSCKSIPLEQHFKNKDLAKSLFEYLLQKINTQIGTCKIISIPCCIHLFGNYDFLAILPHKDRLEIRFAAQEDITCSRITQTVKLSNKLTKICIDIKNRKEIDDELLKWLKTSYHLKTI</sequence>
<proteinExistence type="predicted"/>
<dbReference type="Proteomes" id="UP000033866">
    <property type="component" value="Unassembled WGS sequence"/>
</dbReference>
<organism evidence="1 2">
    <name type="scientific">candidate division WS6 bacterium GW2011_GWE1_34_7</name>
    <dbReference type="NCBI Taxonomy" id="1619093"/>
    <lineage>
        <taxon>Bacteria</taxon>
        <taxon>Candidatus Dojkabacteria</taxon>
    </lineage>
</organism>
<evidence type="ECO:0000313" key="2">
    <source>
        <dbReference type="Proteomes" id="UP000033866"/>
    </source>
</evidence>
<accession>A0A0G0EDI0</accession>
<dbReference type="EMBL" id="LBPV01000024">
    <property type="protein sequence ID" value="KKP65427.1"/>
    <property type="molecule type" value="Genomic_DNA"/>
</dbReference>
<name>A0A0G0EDI0_9BACT</name>
<evidence type="ECO:0000313" key="1">
    <source>
        <dbReference type="EMBL" id="KKP65427.1"/>
    </source>
</evidence>
<dbReference type="AlphaFoldDB" id="A0A0G0EDI0"/>
<gene>
    <name evidence="1" type="ORF">UR61_C0024G0002</name>
</gene>
<comment type="caution">
    <text evidence="1">The sequence shown here is derived from an EMBL/GenBank/DDBJ whole genome shotgun (WGS) entry which is preliminary data.</text>
</comment>
<reference evidence="1 2" key="1">
    <citation type="journal article" date="2015" name="Nature">
        <title>rRNA introns, odd ribosomes, and small enigmatic genomes across a large radiation of phyla.</title>
        <authorList>
            <person name="Brown C.T."/>
            <person name="Hug L.A."/>
            <person name="Thomas B.C."/>
            <person name="Sharon I."/>
            <person name="Castelle C.J."/>
            <person name="Singh A."/>
            <person name="Wilkins M.J."/>
            <person name="Williams K.H."/>
            <person name="Banfield J.F."/>
        </authorList>
    </citation>
    <scope>NUCLEOTIDE SEQUENCE [LARGE SCALE GENOMIC DNA]</scope>
</reference>
<protein>
    <submittedName>
        <fullName evidence="1">Uncharacterized protein</fullName>
    </submittedName>
</protein>